<gene>
    <name evidence="1" type="ORF">EZS28_027094</name>
</gene>
<dbReference type="Proteomes" id="UP000324800">
    <property type="component" value="Unassembled WGS sequence"/>
</dbReference>
<dbReference type="OrthoDB" id="10672422at2759"/>
<protein>
    <recommendedName>
        <fullName evidence="3">Galectin</fullName>
    </recommendedName>
</protein>
<reference evidence="1 2" key="1">
    <citation type="submission" date="2019-03" db="EMBL/GenBank/DDBJ databases">
        <title>Single cell metagenomics reveals metabolic interactions within the superorganism composed of flagellate Streblomastix strix and complex community of Bacteroidetes bacteria on its surface.</title>
        <authorList>
            <person name="Treitli S.C."/>
            <person name="Kolisko M."/>
            <person name="Husnik F."/>
            <person name="Keeling P."/>
            <person name="Hampl V."/>
        </authorList>
    </citation>
    <scope>NUCLEOTIDE SEQUENCE [LARGE SCALE GENOMIC DNA]</scope>
    <source>
        <strain evidence="1">ST1C</strain>
    </source>
</reference>
<comment type="caution">
    <text evidence="1">The sequence shown here is derived from an EMBL/GenBank/DDBJ whole genome shotgun (WGS) entry which is preliminary data.</text>
</comment>
<evidence type="ECO:0000313" key="1">
    <source>
        <dbReference type="EMBL" id="KAA6377378.1"/>
    </source>
</evidence>
<dbReference type="EMBL" id="SNRW01009871">
    <property type="protein sequence ID" value="KAA6377378.1"/>
    <property type="molecule type" value="Genomic_DNA"/>
</dbReference>
<proteinExistence type="predicted"/>
<dbReference type="AlphaFoldDB" id="A0A5J4V3Q7"/>
<sequence>QICIVNGTIIRWLLRRSTSEHWTFEQRSEKIRYSISTYNSYFYKRSILVKHNVLHIFDPIAYDGNVCQNGTCIKGNSHYVSNDTIAMEVNMNLPIRTVHLFINGKQQPVFMSGLPSEIRIDFYIETVGETLTLISLDYLEKPTIVKLTDEIEAKWEI</sequence>
<organism evidence="1 2">
    <name type="scientific">Streblomastix strix</name>
    <dbReference type="NCBI Taxonomy" id="222440"/>
    <lineage>
        <taxon>Eukaryota</taxon>
        <taxon>Metamonada</taxon>
        <taxon>Preaxostyla</taxon>
        <taxon>Oxymonadida</taxon>
        <taxon>Streblomastigidae</taxon>
        <taxon>Streblomastix</taxon>
    </lineage>
</organism>
<feature type="non-terminal residue" evidence="1">
    <location>
        <position position="1"/>
    </location>
</feature>
<accession>A0A5J4V3Q7</accession>
<evidence type="ECO:0008006" key="3">
    <source>
        <dbReference type="Google" id="ProtNLM"/>
    </source>
</evidence>
<name>A0A5J4V3Q7_9EUKA</name>
<evidence type="ECO:0000313" key="2">
    <source>
        <dbReference type="Proteomes" id="UP000324800"/>
    </source>
</evidence>